<dbReference type="InterPro" id="IPR020008">
    <property type="entry name" value="GlyGly_CTERM"/>
</dbReference>
<dbReference type="Pfam" id="PF17957">
    <property type="entry name" value="Big_7"/>
    <property type="match status" value="1"/>
</dbReference>
<evidence type="ECO:0000313" key="2">
    <source>
        <dbReference type="EMBL" id="MBD1388670.1"/>
    </source>
</evidence>
<evidence type="ECO:0000256" key="1">
    <source>
        <dbReference type="SAM" id="SignalP"/>
    </source>
</evidence>
<accession>A0A8J6QG37</accession>
<comment type="caution">
    <text evidence="2">The sequence shown here is derived from an EMBL/GenBank/DDBJ whole genome shotgun (WGS) entry which is preliminary data.</text>
</comment>
<dbReference type="EMBL" id="JACXAF010000004">
    <property type="protein sequence ID" value="MBD1388670.1"/>
    <property type="molecule type" value="Genomic_DNA"/>
</dbReference>
<reference evidence="2" key="1">
    <citation type="submission" date="2020-09" db="EMBL/GenBank/DDBJ databases">
        <title>A novel bacterium of genus Neiella, isolated from South China Sea.</title>
        <authorList>
            <person name="Huang H."/>
            <person name="Mo K."/>
            <person name="Hu Y."/>
        </authorList>
    </citation>
    <scope>NUCLEOTIDE SEQUENCE</scope>
    <source>
        <strain evidence="2">HB171785</strain>
    </source>
</reference>
<sequence length="769" mass="84105">MNNKSYPIQGVTKLAAGCCASLLLMASTGANAAVTLESTTKIADNALHFDGYDIDSSTFKNQNLSTQEQQDDSRYHYKFGGSISAHGDAVKIYKHYVFMTWYRGGKDDRHVMLSRLNTKTGSVKTIEFPHQHTGYQGRWWIGESHNTIGLAVSPINGTIHMVYDMHAYGDKSVPDNKYGDLEKYPDEPFLNDYFRYSYSLAGAAEVADEDFTLVKQFVPDTSEVSEGPDDYKHLVMTGDLDDKLNFSAFTYPKFFETTEDDLLLYMRWGGNNNGAYYYNKYDASAETWSRFDPFNHKDQKSHGLDHNWGLYGNMKYFNGKLRVGFQRRSSNNNDKYIYQNGIYYAYLDDPATNLWRDHTGKQITWPLVDADEIKVFEPGDLVKTEDTSANGAGTPPGKVYIVGGFDWAMTDKGDLHFIHKVQDREFNQTVYGHLYKPAGATEFIHADGIPGAESIYAAGDDIYIIGLRDKKPYVQKAVGGTTKFEEVYSDTTTTINFQHGTAYIKDGKVYYYLMEAKSGTARPLHLQVIDLGIAKATVSLDLSEPTIVQGYDALSVTAEVSTLSNNTSIESVALYIGDTLVSTLDAAPYQWSQADAALQNLAPGSYQLKVVATDDGNTSSEALATLTVLDPTPTIAVTEAPASLTEGYQNLSFGVEASSPIAGRAIAEVTLFVNGSEVSSKTAAPYQWTQAESLLATLAVGAHTFKAVVTDSEGDSAEATMTIRVTAKPAEGGSPSAGGSGGGGGSMNPFGLLMLALLGLRRVGQNKAE</sequence>
<keyword evidence="3" id="KW-1185">Reference proteome</keyword>
<dbReference type="InterPro" id="IPR013783">
    <property type="entry name" value="Ig-like_fold"/>
</dbReference>
<dbReference type="AlphaFoldDB" id="A0A8J6QG37"/>
<dbReference type="Gene3D" id="2.60.40.10">
    <property type="entry name" value="Immunoglobulins"/>
    <property type="match status" value="2"/>
</dbReference>
<dbReference type="Pfam" id="PF15892">
    <property type="entry name" value="BNR_4"/>
    <property type="match status" value="1"/>
</dbReference>
<evidence type="ECO:0000313" key="3">
    <source>
        <dbReference type="Proteomes" id="UP000638014"/>
    </source>
</evidence>
<gene>
    <name evidence="2" type="ORF">IC617_04440</name>
</gene>
<name>A0A8J6QG37_9GAMM</name>
<dbReference type="Proteomes" id="UP000638014">
    <property type="component" value="Unassembled WGS sequence"/>
</dbReference>
<feature type="signal peptide" evidence="1">
    <location>
        <begin position="1"/>
        <end position="32"/>
    </location>
</feature>
<protein>
    <submittedName>
        <fullName evidence="2">BNR-4 repeat-containing protein</fullName>
    </submittedName>
</protein>
<dbReference type="NCBIfam" id="TIGR03501">
    <property type="entry name" value="GlyGly_CTERM"/>
    <property type="match status" value="1"/>
</dbReference>
<feature type="chain" id="PRO_5035316830" evidence="1">
    <location>
        <begin position="33"/>
        <end position="769"/>
    </location>
</feature>
<keyword evidence="1" id="KW-0732">Signal</keyword>
<organism evidence="2 3">
    <name type="scientific">Neiella litorisoli</name>
    <dbReference type="NCBI Taxonomy" id="2771431"/>
    <lineage>
        <taxon>Bacteria</taxon>
        <taxon>Pseudomonadati</taxon>
        <taxon>Pseudomonadota</taxon>
        <taxon>Gammaproteobacteria</taxon>
        <taxon>Alteromonadales</taxon>
        <taxon>Echinimonadaceae</taxon>
        <taxon>Neiella</taxon>
    </lineage>
</organism>
<proteinExistence type="predicted"/>
<dbReference type="RefSeq" id="WP_191143777.1">
    <property type="nucleotide sequence ID" value="NZ_JACXAF010000004.1"/>
</dbReference>